<comment type="caution">
    <text evidence="1">The sequence shown here is derived from an EMBL/GenBank/DDBJ whole genome shotgun (WGS) entry which is preliminary data.</text>
</comment>
<accession>A0A8S1UD73</accession>
<proteinExistence type="predicted"/>
<organism evidence="1 2">
    <name type="scientific">Paramecium octaurelia</name>
    <dbReference type="NCBI Taxonomy" id="43137"/>
    <lineage>
        <taxon>Eukaryota</taxon>
        <taxon>Sar</taxon>
        <taxon>Alveolata</taxon>
        <taxon>Ciliophora</taxon>
        <taxon>Intramacronucleata</taxon>
        <taxon>Oligohymenophorea</taxon>
        <taxon>Peniculida</taxon>
        <taxon>Parameciidae</taxon>
        <taxon>Paramecium</taxon>
    </lineage>
</organism>
<dbReference type="AlphaFoldDB" id="A0A8S1UD73"/>
<sequence>MKSVIISIIQCVYYKLNQDYFQEKPLLNKLNRYLRCRIVAGEQNDSCSIELFKCYSEISYCMYNQLKLEKIINQQ</sequence>
<gene>
    <name evidence="1" type="ORF">POCTA_138.1.T0380252</name>
</gene>
<evidence type="ECO:0000313" key="1">
    <source>
        <dbReference type="EMBL" id="CAD8160566.1"/>
    </source>
</evidence>
<keyword evidence="2" id="KW-1185">Reference proteome</keyword>
<protein>
    <submittedName>
        <fullName evidence="1">Uncharacterized protein</fullName>
    </submittedName>
</protein>
<reference evidence="1" key="1">
    <citation type="submission" date="2021-01" db="EMBL/GenBank/DDBJ databases">
        <authorList>
            <consortium name="Genoscope - CEA"/>
            <person name="William W."/>
        </authorList>
    </citation>
    <scope>NUCLEOTIDE SEQUENCE</scope>
</reference>
<name>A0A8S1UD73_PAROT</name>
<evidence type="ECO:0000313" key="2">
    <source>
        <dbReference type="Proteomes" id="UP000683925"/>
    </source>
</evidence>
<dbReference type="EMBL" id="CAJJDP010000038">
    <property type="protein sequence ID" value="CAD8160566.1"/>
    <property type="molecule type" value="Genomic_DNA"/>
</dbReference>
<dbReference type="Proteomes" id="UP000683925">
    <property type="component" value="Unassembled WGS sequence"/>
</dbReference>